<organism evidence="1">
    <name type="scientific">marine metagenome</name>
    <dbReference type="NCBI Taxonomy" id="408172"/>
    <lineage>
        <taxon>unclassified sequences</taxon>
        <taxon>metagenomes</taxon>
        <taxon>ecological metagenomes</taxon>
    </lineage>
</organism>
<dbReference type="AlphaFoldDB" id="A0A382A8V3"/>
<protein>
    <recommendedName>
        <fullName evidence="2">Tetratricopeptide repeat protein</fullName>
    </recommendedName>
</protein>
<gene>
    <name evidence="1" type="ORF">METZ01_LOCUS150525</name>
</gene>
<dbReference type="PROSITE" id="PS50005">
    <property type="entry name" value="TPR"/>
    <property type="match status" value="1"/>
</dbReference>
<sequence length="355" mass="40892">MRILFNLGMVFILVFPVSGQQRYRSANDVKEEWADYTAFQRDEMVSFCDFLFKEKHYERCLLTCFQFLYRFPEDPLRPAVLFTIARCYEGLENYQLAHRYYQQVMSLESESTSAHRASMYRDVYIDLLSGNSKRIISVTKSTNDPYLLTFQGYAFMKQLQWEGARTAFISAQQNFNHPHYNELMVPLFQIIENVQTVRTHNKYLIAATGLFIPGGGQFMLKDVNKGQGILASAGLLALAYNWSKTNAISGSNRFMGHQSLSMPSFKDINEGESVYALKKNDNLPSSVNPSSTHIKYTLPPLLLALGVYTGGFWKSFVDTKDKNRKLMEYYTLDRISEITPGRFLDFPEPKLIEIN</sequence>
<dbReference type="EMBL" id="UINC01024302">
    <property type="protein sequence ID" value="SVA97671.1"/>
    <property type="molecule type" value="Genomic_DNA"/>
</dbReference>
<dbReference type="InterPro" id="IPR019734">
    <property type="entry name" value="TPR_rpt"/>
</dbReference>
<reference evidence="1" key="1">
    <citation type="submission" date="2018-05" db="EMBL/GenBank/DDBJ databases">
        <authorList>
            <person name="Lanie J.A."/>
            <person name="Ng W.-L."/>
            <person name="Kazmierczak K.M."/>
            <person name="Andrzejewski T.M."/>
            <person name="Davidsen T.M."/>
            <person name="Wayne K.J."/>
            <person name="Tettelin H."/>
            <person name="Glass J.I."/>
            <person name="Rusch D."/>
            <person name="Podicherti R."/>
            <person name="Tsui H.-C.T."/>
            <person name="Winkler M.E."/>
        </authorList>
    </citation>
    <scope>NUCLEOTIDE SEQUENCE</scope>
</reference>
<dbReference type="Gene3D" id="1.25.40.10">
    <property type="entry name" value="Tetratricopeptide repeat domain"/>
    <property type="match status" value="1"/>
</dbReference>
<dbReference type="InterPro" id="IPR011990">
    <property type="entry name" value="TPR-like_helical_dom_sf"/>
</dbReference>
<evidence type="ECO:0008006" key="2">
    <source>
        <dbReference type="Google" id="ProtNLM"/>
    </source>
</evidence>
<proteinExistence type="predicted"/>
<dbReference type="SUPFAM" id="SSF48452">
    <property type="entry name" value="TPR-like"/>
    <property type="match status" value="1"/>
</dbReference>
<name>A0A382A8V3_9ZZZZ</name>
<evidence type="ECO:0000313" key="1">
    <source>
        <dbReference type="EMBL" id="SVA97671.1"/>
    </source>
</evidence>
<accession>A0A382A8V3</accession>